<dbReference type="OrthoDB" id="6416209at2759"/>
<dbReference type="InterPro" id="IPR000326">
    <property type="entry name" value="PAP2/HPO"/>
</dbReference>
<evidence type="ECO:0000256" key="9">
    <source>
        <dbReference type="ARBA" id="ARBA00022989"/>
    </source>
</evidence>
<feature type="active site" description="Nucleophile" evidence="11">
    <location>
        <position position="208"/>
    </location>
</feature>
<evidence type="ECO:0000256" key="8">
    <source>
        <dbReference type="ARBA" id="ARBA00022824"/>
    </source>
</evidence>
<feature type="binding site" evidence="12">
    <location>
        <position position="116"/>
    </location>
    <ligand>
        <name>substrate</name>
    </ligand>
</feature>
<dbReference type="PANTHER" id="PTHR12591">
    <property type="entry name" value="GLUCOSE-6-PHOSPHATASE"/>
    <property type="match status" value="1"/>
</dbReference>
<keyword evidence="10 13" id="KW-0472">Membrane</keyword>
<evidence type="ECO:0000256" key="2">
    <source>
        <dbReference type="ARBA" id="ARBA00004742"/>
    </source>
</evidence>
<evidence type="ECO:0000313" key="15">
    <source>
        <dbReference type="EMBL" id="CAD7654342.1"/>
    </source>
</evidence>
<dbReference type="GO" id="GO:0005789">
    <property type="term" value="C:endoplasmic reticulum membrane"/>
    <property type="evidence" value="ECO:0007669"/>
    <property type="project" value="UniProtKB-SubCell"/>
</dbReference>
<dbReference type="UniPathway" id="UPA00138"/>
<evidence type="ECO:0000313" key="16">
    <source>
        <dbReference type="Proteomes" id="UP000728032"/>
    </source>
</evidence>
<feature type="transmembrane region" description="Helical" evidence="13">
    <location>
        <begin position="319"/>
        <end position="338"/>
    </location>
</feature>
<feature type="transmembrane region" description="Helical" evidence="13">
    <location>
        <begin position="182"/>
        <end position="203"/>
    </location>
</feature>
<keyword evidence="9 13" id="KW-1133">Transmembrane helix</keyword>
<dbReference type="GO" id="GO:0006094">
    <property type="term" value="P:gluconeogenesis"/>
    <property type="evidence" value="ECO:0007669"/>
    <property type="project" value="UniProtKB-UniPathway"/>
</dbReference>
<evidence type="ECO:0000259" key="14">
    <source>
        <dbReference type="SMART" id="SM00014"/>
    </source>
</evidence>
<comment type="pathway">
    <text evidence="2">Carbohydrate biosynthesis; gluconeogenesis.</text>
</comment>
<feature type="transmembrane region" description="Helical" evidence="13">
    <location>
        <begin position="350"/>
        <end position="374"/>
    </location>
</feature>
<dbReference type="EMBL" id="CAJPVJ010007834">
    <property type="protein sequence ID" value="CAG2171529.1"/>
    <property type="molecule type" value="Genomic_DNA"/>
</dbReference>
<dbReference type="GO" id="GO:0051156">
    <property type="term" value="P:glucose 6-phosphate metabolic process"/>
    <property type="evidence" value="ECO:0007669"/>
    <property type="project" value="TreeGrafter"/>
</dbReference>
<dbReference type="AlphaFoldDB" id="A0A7R9QQN7"/>
<dbReference type="Gene3D" id="1.20.144.10">
    <property type="entry name" value="Phosphatidic acid phosphatase type 2/haloperoxidase"/>
    <property type="match status" value="1"/>
</dbReference>
<feature type="transmembrane region" description="Helical" evidence="13">
    <location>
        <begin position="289"/>
        <end position="307"/>
    </location>
</feature>
<keyword evidence="6 13" id="KW-0812">Transmembrane</keyword>
<organism evidence="15">
    <name type="scientific">Oppiella nova</name>
    <dbReference type="NCBI Taxonomy" id="334625"/>
    <lineage>
        <taxon>Eukaryota</taxon>
        <taxon>Metazoa</taxon>
        <taxon>Ecdysozoa</taxon>
        <taxon>Arthropoda</taxon>
        <taxon>Chelicerata</taxon>
        <taxon>Arachnida</taxon>
        <taxon>Acari</taxon>
        <taxon>Acariformes</taxon>
        <taxon>Sarcoptiformes</taxon>
        <taxon>Oribatida</taxon>
        <taxon>Brachypylina</taxon>
        <taxon>Oppioidea</taxon>
        <taxon>Oppiidae</taxon>
        <taxon>Oppiella</taxon>
    </lineage>
</organism>
<dbReference type="SMART" id="SM00014">
    <property type="entry name" value="acidPPc"/>
    <property type="match status" value="1"/>
</dbReference>
<name>A0A7R9QQN7_9ACAR</name>
<keyword evidence="16" id="KW-1185">Reference proteome</keyword>
<sequence>MSLKTESISSLRNRSKGPKNLLRKASVGTGSLFCIKSTIPLRSPSSGLDLILRSNFHQQKSVMFLLSNLFDPRYAFLFYSPLIFSLNRFAGRKLMWVTVMAEWSNQVLKWIMRGERPYWWIHETDVYNKTGETRLPAIQQYFMTCETGPGSPSGHAMVTAAVWYILIEAFLRQSGTLTKRSILNRICWASYTIVLCCVSLSRIYLAAHFPHQCALGMVIGVAVAMLVSHLDTDSVTRKQFIWGTVGLFMSALSTYAVLKMLGFNPMWSVERALKWCAKREHVHLDTTPFFSMMRYTGFFLGMGLALHSNMHRIGTKERFTTSMKVLAAILSVGFAKATEFVPMPKDNVNLCYAMAFLLSAVLPYVFVAVIPYCLTKVFYKNEKTKTQ</sequence>
<protein>
    <recommendedName>
        <fullName evidence="4">glucose-6-phosphatase</fullName>
        <ecNumber evidence="4">3.1.3.9</ecNumber>
    </recommendedName>
</protein>
<feature type="transmembrane region" description="Helical" evidence="13">
    <location>
        <begin position="209"/>
        <end position="228"/>
    </location>
</feature>
<dbReference type="InterPro" id="IPR016275">
    <property type="entry name" value="Glucose-6-phosphatase"/>
</dbReference>
<keyword evidence="8" id="KW-0256">Endoplasmic reticulum</keyword>
<comment type="similarity">
    <text evidence="3">Belongs to the glucose-6-phosphatase family.</text>
</comment>
<dbReference type="Proteomes" id="UP000728032">
    <property type="component" value="Unassembled WGS sequence"/>
</dbReference>
<comment type="subcellular location">
    <subcellularLocation>
        <location evidence="1">Endoplasmic reticulum membrane</location>
        <topology evidence="1">Multi-pass membrane protein</topology>
    </subcellularLocation>
</comment>
<evidence type="ECO:0000256" key="6">
    <source>
        <dbReference type="ARBA" id="ARBA00022692"/>
    </source>
</evidence>
<dbReference type="EMBL" id="OC922659">
    <property type="protein sequence ID" value="CAD7654342.1"/>
    <property type="molecule type" value="Genomic_DNA"/>
</dbReference>
<dbReference type="PANTHER" id="PTHR12591:SF0">
    <property type="entry name" value="FI19814P1"/>
    <property type="match status" value="1"/>
</dbReference>
<gene>
    <name evidence="15" type="ORF">ONB1V03_LOCUS10989</name>
</gene>
<dbReference type="EC" id="3.1.3.9" evidence="4"/>
<proteinExistence type="inferred from homology"/>
<evidence type="ECO:0000256" key="13">
    <source>
        <dbReference type="SAM" id="Phobius"/>
    </source>
</evidence>
<dbReference type="GO" id="GO:0004346">
    <property type="term" value="F:glucose-6-phosphatase activity"/>
    <property type="evidence" value="ECO:0007669"/>
    <property type="project" value="UniProtKB-EC"/>
</dbReference>
<evidence type="ECO:0000256" key="11">
    <source>
        <dbReference type="PIRSR" id="PIRSR000905-1"/>
    </source>
</evidence>
<feature type="transmembrane region" description="Helical" evidence="13">
    <location>
        <begin position="240"/>
        <end position="258"/>
    </location>
</feature>
<dbReference type="InterPro" id="IPR036938">
    <property type="entry name" value="PAP2/HPO_sf"/>
</dbReference>
<keyword evidence="5" id="KW-0312">Gluconeogenesis</keyword>
<feature type="active site" description="Proton donor" evidence="11">
    <location>
        <position position="155"/>
    </location>
</feature>
<reference evidence="15" key="1">
    <citation type="submission" date="2020-11" db="EMBL/GenBank/DDBJ databases">
        <authorList>
            <person name="Tran Van P."/>
        </authorList>
    </citation>
    <scope>NUCLEOTIDE SEQUENCE</scope>
</reference>
<evidence type="ECO:0000256" key="3">
    <source>
        <dbReference type="ARBA" id="ARBA00009266"/>
    </source>
</evidence>
<dbReference type="PIRSF" id="PIRSF000905">
    <property type="entry name" value="Glucose-6-phosphatase"/>
    <property type="match status" value="1"/>
</dbReference>
<evidence type="ECO:0000256" key="10">
    <source>
        <dbReference type="ARBA" id="ARBA00023136"/>
    </source>
</evidence>
<accession>A0A7R9QQN7</accession>
<feature type="transmembrane region" description="Helical" evidence="13">
    <location>
        <begin position="73"/>
        <end position="90"/>
    </location>
</feature>
<feature type="binding site" evidence="12">
    <location>
        <position position="202"/>
    </location>
    <ligand>
        <name>substrate</name>
    </ligand>
</feature>
<dbReference type="SUPFAM" id="SSF48317">
    <property type="entry name" value="Acid phosphatase/Vanadium-dependent haloperoxidase"/>
    <property type="match status" value="1"/>
</dbReference>
<evidence type="ECO:0000256" key="4">
    <source>
        <dbReference type="ARBA" id="ARBA00012634"/>
    </source>
</evidence>
<dbReference type="Pfam" id="PF01569">
    <property type="entry name" value="PAP2"/>
    <property type="match status" value="1"/>
</dbReference>
<evidence type="ECO:0000256" key="5">
    <source>
        <dbReference type="ARBA" id="ARBA00022432"/>
    </source>
</evidence>
<evidence type="ECO:0000256" key="1">
    <source>
        <dbReference type="ARBA" id="ARBA00004477"/>
    </source>
</evidence>
<evidence type="ECO:0000256" key="7">
    <source>
        <dbReference type="ARBA" id="ARBA00022801"/>
    </source>
</evidence>
<evidence type="ECO:0000256" key="12">
    <source>
        <dbReference type="PIRSR" id="PIRSR000905-2"/>
    </source>
</evidence>
<feature type="domain" description="Phosphatidic acid phosphatase type 2/haloperoxidase" evidence="14">
    <location>
        <begin position="90"/>
        <end position="228"/>
    </location>
</feature>
<keyword evidence="7" id="KW-0378">Hydrolase</keyword>